<dbReference type="PROSITE" id="PS00595">
    <property type="entry name" value="AA_TRANSFER_CLASS_5"/>
    <property type="match status" value="1"/>
</dbReference>
<dbReference type="PANTHER" id="PTHR11601">
    <property type="entry name" value="CYSTEINE DESULFURYLASE FAMILY MEMBER"/>
    <property type="match status" value="1"/>
</dbReference>
<keyword evidence="5" id="KW-0408">Iron</keyword>
<dbReference type="Gene3D" id="3.90.1150.10">
    <property type="entry name" value="Aspartate Aminotransferase, domain 1"/>
    <property type="match status" value="1"/>
</dbReference>
<dbReference type="Pfam" id="PF00266">
    <property type="entry name" value="Aminotran_5"/>
    <property type="match status" value="1"/>
</dbReference>
<evidence type="ECO:0000256" key="4">
    <source>
        <dbReference type="ARBA" id="ARBA00022898"/>
    </source>
</evidence>
<keyword evidence="6" id="KW-0411">Iron-sulfur</keyword>
<keyword evidence="3" id="KW-0479">Metal-binding</keyword>
<dbReference type="EMBL" id="JBHUME010000007">
    <property type="protein sequence ID" value="MFD2612770.1"/>
    <property type="molecule type" value="Genomic_DNA"/>
</dbReference>
<evidence type="ECO:0000256" key="7">
    <source>
        <dbReference type="RuleBase" id="RU004504"/>
    </source>
</evidence>
<evidence type="ECO:0000256" key="1">
    <source>
        <dbReference type="ARBA" id="ARBA00001933"/>
    </source>
</evidence>
<accession>A0ABW5PE82</accession>
<evidence type="ECO:0000256" key="6">
    <source>
        <dbReference type="ARBA" id="ARBA00023014"/>
    </source>
</evidence>
<dbReference type="InterPro" id="IPR015422">
    <property type="entry name" value="PyrdxlP-dep_Trfase_small"/>
</dbReference>
<sequence>MLYFDHSATTPPYDEVVDTLAEVMRLHYGNPSSLHRMGVETERLMTRAREVAAEALGVKPSELIFTSGGTESNNLALKGAAYQYRDRGRHIITSAIEHASVAEPLRQLEAEGFRVTRLPVDETGAVSAADVEAALTDETILVSIMHVNNETGRIQPVEEIARVLAGRPRVLFHTDAVQSIGKTAVRPAAWRLDLMSVSAHKIRGPKGVGLLYRRAGVQLHPLLAGGGQEFGARSGTPNVPAIVAAAKACRMTMERMPHHAPHLYKLRRMVTEQIREIPGLYVTGSPEEAGMAPHIIHFTFPGMKSEVLVHMLEKHKVYVSSQSACASKTEKPSDTLLAMGFDRERASSGIRISMSGEHTEADVQFLCKALRMSVDKLQPLVRNLR</sequence>
<keyword evidence="10" id="KW-1185">Reference proteome</keyword>
<dbReference type="InterPro" id="IPR000192">
    <property type="entry name" value="Aminotrans_V_dom"/>
</dbReference>
<protein>
    <submittedName>
        <fullName evidence="9">Cysteine desulfurase family protein</fullName>
    </submittedName>
</protein>
<dbReference type="InterPro" id="IPR015424">
    <property type="entry name" value="PyrdxlP-dep_Trfase"/>
</dbReference>
<evidence type="ECO:0000259" key="8">
    <source>
        <dbReference type="Pfam" id="PF00266"/>
    </source>
</evidence>
<dbReference type="InterPro" id="IPR015421">
    <property type="entry name" value="PyrdxlP-dep_Trfase_major"/>
</dbReference>
<dbReference type="Proteomes" id="UP001597541">
    <property type="component" value="Unassembled WGS sequence"/>
</dbReference>
<evidence type="ECO:0000256" key="5">
    <source>
        <dbReference type="ARBA" id="ARBA00023004"/>
    </source>
</evidence>
<dbReference type="PANTHER" id="PTHR11601:SF50">
    <property type="entry name" value="CYSTEINE DESULFURASE ISCS 2-RELATED"/>
    <property type="match status" value="1"/>
</dbReference>
<evidence type="ECO:0000256" key="2">
    <source>
        <dbReference type="ARBA" id="ARBA00006490"/>
    </source>
</evidence>
<dbReference type="NCBIfam" id="NF002806">
    <property type="entry name" value="PRK02948.1"/>
    <property type="match status" value="1"/>
</dbReference>
<name>A0ABW5PE82_9BACL</name>
<evidence type="ECO:0000313" key="10">
    <source>
        <dbReference type="Proteomes" id="UP001597541"/>
    </source>
</evidence>
<dbReference type="RefSeq" id="WP_377602557.1">
    <property type="nucleotide sequence ID" value="NZ_JBHUME010000007.1"/>
</dbReference>
<dbReference type="InterPro" id="IPR020578">
    <property type="entry name" value="Aminotrans_V_PyrdxlP_BS"/>
</dbReference>
<comment type="caution">
    <text evidence="9">The sequence shown here is derived from an EMBL/GenBank/DDBJ whole genome shotgun (WGS) entry which is preliminary data.</text>
</comment>
<organism evidence="9 10">
    <name type="scientific">Paenibacillus gansuensis</name>
    <dbReference type="NCBI Taxonomy" id="306542"/>
    <lineage>
        <taxon>Bacteria</taxon>
        <taxon>Bacillati</taxon>
        <taxon>Bacillota</taxon>
        <taxon>Bacilli</taxon>
        <taxon>Bacillales</taxon>
        <taxon>Paenibacillaceae</taxon>
        <taxon>Paenibacillus</taxon>
    </lineage>
</organism>
<dbReference type="PIRSF" id="PIRSF005572">
    <property type="entry name" value="NifS"/>
    <property type="match status" value="1"/>
</dbReference>
<reference evidence="10" key="1">
    <citation type="journal article" date="2019" name="Int. J. Syst. Evol. Microbiol.">
        <title>The Global Catalogue of Microorganisms (GCM) 10K type strain sequencing project: providing services to taxonomists for standard genome sequencing and annotation.</title>
        <authorList>
            <consortium name="The Broad Institute Genomics Platform"/>
            <consortium name="The Broad Institute Genome Sequencing Center for Infectious Disease"/>
            <person name="Wu L."/>
            <person name="Ma J."/>
        </authorList>
    </citation>
    <scope>NUCLEOTIDE SEQUENCE [LARGE SCALE GENOMIC DNA]</scope>
    <source>
        <strain evidence="10">KCTC 3950</strain>
    </source>
</reference>
<feature type="domain" description="Aminotransferase class V" evidence="8">
    <location>
        <begin position="3"/>
        <end position="365"/>
    </location>
</feature>
<dbReference type="InterPro" id="IPR016454">
    <property type="entry name" value="Cysteine_dSase"/>
</dbReference>
<proteinExistence type="inferred from homology"/>
<keyword evidence="4" id="KW-0663">Pyridoxal phosphate</keyword>
<comment type="cofactor">
    <cofactor evidence="1 7">
        <name>pyridoxal 5'-phosphate</name>
        <dbReference type="ChEBI" id="CHEBI:597326"/>
    </cofactor>
</comment>
<dbReference type="SUPFAM" id="SSF53383">
    <property type="entry name" value="PLP-dependent transferases"/>
    <property type="match status" value="1"/>
</dbReference>
<evidence type="ECO:0000256" key="3">
    <source>
        <dbReference type="ARBA" id="ARBA00022723"/>
    </source>
</evidence>
<evidence type="ECO:0000313" key="9">
    <source>
        <dbReference type="EMBL" id="MFD2612770.1"/>
    </source>
</evidence>
<dbReference type="Gene3D" id="3.40.640.10">
    <property type="entry name" value="Type I PLP-dependent aspartate aminotransferase-like (Major domain)"/>
    <property type="match status" value="1"/>
</dbReference>
<gene>
    <name evidence="9" type="ORF">ACFSUF_10090</name>
</gene>
<comment type="similarity">
    <text evidence="2">Belongs to the class-V pyridoxal-phosphate-dependent aminotransferase family. NifS/IscS subfamily.</text>
</comment>
<dbReference type="Gene3D" id="1.10.260.50">
    <property type="match status" value="1"/>
</dbReference>